<keyword evidence="2" id="KW-1185">Reference proteome</keyword>
<organism evidence="1 2">
    <name type="scientific">Epilithonimonas lactis</name>
    <dbReference type="NCBI Taxonomy" id="421072"/>
    <lineage>
        <taxon>Bacteria</taxon>
        <taxon>Pseudomonadati</taxon>
        <taxon>Bacteroidota</taxon>
        <taxon>Flavobacteriia</taxon>
        <taxon>Flavobacteriales</taxon>
        <taxon>Weeksellaceae</taxon>
        <taxon>Chryseobacterium group</taxon>
        <taxon>Epilithonimonas</taxon>
    </lineage>
</organism>
<evidence type="ECO:0000313" key="2">
    <source>
        <dbReference type="Proteomes" id="UP000028623"/>
    </source>
</evidence>
<proteinExistence type="predicted"/>
<dbReference type="EMBL" id="JPLY01000005">
    <property type="protein sequence ID" value="KFC19111.1"/>
    <property type="molecule type" value="Genomic_DNA"/>
</dbReference>
<gene>
    <name evidence="1" type="ORF">IO89_16505</name>
</gene>
<accession>A0A085B9G6</accession>
<dbReference type="STRING" id="421072.SAMN04488097_3394"/>
<protein>
    <submittedName>
        <fullName evidence="1">Uncharacterized protein</fullName>
    </submittedName>
</protein>
<dbReference type="Proteomes" id="UP000028623">
    <property type="component" value="Unassembled WGS sequence"/>
</dbReference>
<name>A0A085B9G6_9FLAO</name>
<sequence>MEPFSFFDYAKIKEDENLKLFSLLQNTGFIVKNLNKPIKNESDIYQQVKWILGLYYPSCRLRNKASFIQEFKAYNPDILIPEMKTAIEYKYVDSANDNIDEFMDQIKIDATNYVNDSRYENFYAVIYIEDISISTPESIEIAWKSKHFPNNWNLVLSGHTIKNKK</sequence>
<dbReference type="OrthoDB" id="1094214at2"/>
<dbReference type="Pfam" id="PF18742">
    <property type="entry name" value="DpnII-MboI"/>
    <property type="match status" value="1"/>
</dbReference>
<comment type="caution">
    <text evidence="1">The sequence shown here is derived from an EMBL/GenBank/DDBJ whole genome shotgun (WGS) entry which is preliminary data.</text>
</comment>
<dbReference type="eggNOG" id="ENOG50339G5">
    <property type="taxonomic scope" value="Bacteria"/>
</dbReference>
<dbReference type="AlphaFoldDB" id="A0A085B9G6"/>
<dbReference type="RefSeq" id="WP_034978577.1">
    <property type="nucleotide sequence ID" value="NZ_FOFI01000005.1"/>
</dbReference>
<evidence type="ECO:0000313" key="1">
    <source>
        <dbReference type="EMBL" id="KFC19111.1"/>
    </source>
</evidence>
<reference evidence="1 2" key="1">
    <citation type="submission" date="2014-07" db="EMBL/GenBank/DDBJ databases">
        <title>Epilithonimonas lactis LMG 22401 Genome.</title>
        <authorList>
            <person name="Pipes S.E."/>
            <person name="Stropko S.J."/>
        </authorList>
    </citation>
    <scope>NUCLEOTIDE SEQUENCE [LARGE SCALE GENOMIC DNA]</scope>
    <source>
        <strain evidence="1 2">LMG 24401</strain>
    </source>
</reference>